<feature type="signal peptide" evidence="1">
    <location>
        <begin position="1"/>
        <end position="19"/>
    </location>
</feature>
<dbReference type="Gene3D" id="3.30.1330.60">
    <property type="entry name" value="OmpA-like domain"/>
    <property type="match status" value="1"/>
</dbReference>
<dbReference type="EMBL" id="JWJD01000001">
    <property type="protein sequence ID" value="KIH77449.1"/>
    <property type="molecule type" value="Genomic_DNA"/>
</dbReference>
<evidence type="ECO:0000313" key="4">
    <source>
        <dbReference type="Proteomes" id="UP000035068"/>
    </source>
</evidence>
<protein>
    <recommendedName>
        <fullName evidence="2">OmpA-like domain-containing protein</fullName>
    </recommendedName>
</protein>
<accession>A0A0C2DVI2</accession>
<evidence type="ECO:0000259" key="2">
    <source>
        <dbReference type="Pfam" id="PF00691"/>
    </source>
</evidence>
<sequence length="157" mass="17211">MRSLLVGFWIAFLCFAAVAQSPPPEAAETENYFADRRVLGTVNFDQDSHQLTEEGRRAISALVPQLRSLEEPRRLVRIEGFSTSCGNAGDRVTLSMIRANAVGEAIRQRLPKFSPTLTGHAVAIGTAGSLAPDRVEIVLYDNLLDIDTVDIQEAITR</sequence>
<comment type="caution">
    <text evidence="3">The sequence shown here is derived from an EMBL/GenBank/DDBJ whole genome shotgun (WGS) entry which is preliminary data.</text>
</comment>
<dbReference type="InterPro" id="IPR036737">
    <property type="entry name" value="OmpA-like_sf"/>
</dbReference>
<feature type="domain" description="OmpA-like" evidence="2">
    <location>
        <begin position="44"/>
        <end position="106"/>
    </location>
</feature>
<feature type="chain" id="PRO_5002159873" description="OmpA-like domain-containing protein" evidence="1">
    <location>
        <begin position="20"/>
        <end position="157"/>
    </location>
</feature>
<dbReference type="Pfam" id="PF00691">
    <property type="entry name" value="OmpA"/>
    <property type="match status" value="1"/>
</dbReference>
<keyword evidence="4" id="KW-1185">Reference proteome</keyword>
<evidence type="ECO:0000313" key="3">
    <source>
        <dbReference type="EMBL" id="KIH77449.1"/>
    </source>
</evidence>
<dbReference type="InterPro" id="IPR006665">
    <property type="entry name" value="OmpA-like"/>
</dbReference>
<dbReference type="SUPFAM" id="SSF103088">
    <property type="entry name" value="OmpA-like"/>
    <property type="match status" value="1"/>
</dbReference>
<keyword evidence="1" id="KW-0732">Signal</keyword>
<reference evidence="3 4" key="1">
    <citation type="submission" date="2014-12" db="EMBL/GenBank/DDBJ databases">
        <title>Genomes of Geoalkalibacter ferrihydriticus and Geoalkalibacter subterraneus, two haloalkaliphilic metal-reducing members of the Geobacteraceae.</title>
        <authorList>
            <person name="Badalamenti J.P."/>
            <person name="Torres C.I."/>
            <person name="Krajmalnik-Brown R."/>
            <person name="Bond D.R."/>
        </authorList>
    </citation>
    <scope>NUCLEOTIDE SEQUENCE [LARGE SCALE GENOMIC DNA]</scope>
    <source>
        <strain evidence="3 4">DSM 17813</strain>
    </source>
</reference>
<organism evidence="3 4">
    <name type="scientific">Geoalkalibacter ferrihydriticus DSM 17813</name>
    <dbReference type="NCBI Taxonomy" id="1121915"/>
    <lineage>
        <taxon>Bacteria</taxon>
        <taxon>Pseudomonadati</taxon>
        <taxon>Thermodesulfobacteriota</taxon>
        <taxon>Desulfuromonadia</taxon>
        <taxon>Desulfuromonadales</taxon>
        <taxon>Geoalkalibacteraceae</taxon>
        <taxon>Geoalkalibacter</taxon>
    </lineage>
</organism>
<dbReference type="Proteomes" id="UP000035068">
    <property type="component" value="Unassembled WGS sequence"/>
</dbReference>
<gene>
    <name evidence="3" type="ORF">GFER_01595</name>
</gene>
<dbReference type="AlphaFoldDB" id="A0A0C2DVI2"/>
<name>A0A0C2DVI2_9BACT</name>
<dbReference type="RefSeq" id="WP_040095459.1">
    <property type="nucleotide sequence ID" value="NZ_JWJD01000001.1"/>
</dbReference>
<proteinExistence type="predicted"/>
<evidence type="ECO:0000256" key="1">
    <source>
        <dbReference type="SAM" id="SignalP"/>
    </source>
</evidence>